<keyword evidence="3 6" id="KW-0862">Zinc</keyword>
<dbReference type="GO" id="GO:0005829">
    <property type="term" value="C:cytosol"/>
    <property type="evidence" value="ECO:0007669"/>
    <property type="project" value="TreeGrafter"/>
</dbReference>
<comment type="caution">
    <text evidence="9">The sequence shown here is derived from an EMBL/GenBank/DDBJ whole genome shotgun (WGS) entry which is preliminary data.</text>
</comment>
<name>A0A084IRG9_SALHC</name>
<dbReference type="InterPro" id="IPR011032">
    <property type="entry name" value="GroES-like_sf"/>
</dbReference>
<keyword evidence="4" id="KW-0560">Oxidoreductase</keyword>
<dbReference type="PROSITE" id="PS00059">
    <property type="entry name" value="ADH_ZINC"/>
    <property type="match status" value="1"/>
</dbReference>
<reference evidence="9 10" key="1">
    <citation type="submission" date="2013-03" db="EMBL/GenBank/DDBJ databases">
        <title>Salinisphaera hydrothermalis C41B8 Genome Sequencing.</title>
        <authorList>
            <person name="Li C."/>
            <person name="Lai Q."/>
            <person name="Shao Z."/>
        </authorList>
    </citation>
    <scope>NUCLEOTIDE SEQUENCE [LARGE SCALE GENOMIC DNA]</scope>
    <source>
        <strain evidence="9 10">C41B8</strain>
    </source>
</reference>
<dbReference type="EMBL" id="APNK01000001">
    <property type="protein sequence ID" value="KEZ79303.1"/>
    <property type="molecule type" value="Genomic_DNA"/>
</dbReference>
<keyword evidence="7" id="KW-0472">Membrane</keyword>
<dbReference type="SUPFAM" id="SSF51735">
    <property type="entry name" value="NAD(P)-binding Rossmann-fold domains"/>
    <property type="match status" value="1"/>
</dbReference>
<evidence type="ECO:0000313" key="9">
    <source>
        <dbReference type="EMBL" id="KEZ79303.1"/>
    </source>
</evidence>
<feature type="transmembrane region" description="Helical" evidence="7">
    <location>
        <begin position="190"/>
        <end position="208"/>
    </location>
</feature>
<dbReference type="Gene3D" id="3.40.50.720">
    <property type="entry name" value="NAD(P)-binding Rossmann-like Domain"/>
    <property type="match status" value="1"/>
</dbReference>
<dbReference type="GO" id="GO:0008270">
    <property type="term" value="F:zinc ion binding"/>
    <property type="evidence" value="ECO:0007669"/>
    <property type="project" value="InterPro"/>
</dbReference>
<dbReference type="InterPro" id="IPR002328">
    <property type="entry name" value="ADH_Zn_CS"/>
</dbReference>
<dbReference type="CDD" id="cd08281">
    <property type="entry name" value="liver_ADH_like1"/>
    <property type="match status" value="1"/>
</dbReference>
<dbReference type="AlphaFoldDB" id="A0A084IRG9"/>
<evidence type="ECO:0000259" key="8">
    <source>
        <dbReference type="SMART" id="SM00829"/>
    </source>
</evidence>
<protein>
    <submittedName>
        <fullName evidence="9">Alcohol dehydrogenase GroES-like domain family protein</fullName>
    </submittedName>
</protein>
<evidence type="ECO:0000256" key="1">
    <source>
        <dbReference type="ARBA" id="ARBA00001947"/>
    </source>
</evidence>
<sequence length="396" mass="41177">MIYTNAAARAYARAAGAAREVAMQTRAAVLHEMGPKRPYSESKPLSIETVELAGPARGEVLVKMHAAGLCHSDLSSIDGNRPRPTPMVLGHEAAGEIVELGEGVTDFAIGDHVVCAFVPSCGHCPYCADGRAALCTPGAEANNAGVMLSGGRRLSQNGHEVHHHLGVSGFAEYAVVATESLIRIDKSLDFDIAAVFGCAVLTGVGAVLQTARMRLGQSVLVVGLGGVGLSAVLGAIAGGASQIIAADIAPDKLETARSLGATATVDTRDEHALEQIRDLTGGGVDLAAEFAGVDKALEFAFAATGKGGTTVTAGLQHPDSRMSLPALTLVAQERRLLGSYLGGHVPKLDIPDYIALYQAGRLPVDRLLTHRLTLDEINLGFERLAAGEAIRQVIQF</sequence>
<dbReference type="PATRIC" id="fig|1304275.5.peg.222"/>
<dbReference type="PANTHER" id="PTHR43880">
    <property type="entry name" value="ALCOHOL DEHYDROGENASE"/>
    <property type="match status" value="1"/>
</dbReference>
<dbReference type="SMART" id="SM00829">
    <property type="entry name" value="PKS_ER"/>
    <property type="match status" value="1"/>
</dbReference>
<dbReference type="PANTHER" id="PTHR43880:SF12">
    <property type="entry name" value="ALCOHOL DEHYDROGENASE CLASS-3"/>
    <property type="match status" value="1"/>
</dbReference>
<comment type="similarity">
    <text evidence="6">Belongs to the zinc-containing alcohol dehydrogenase family.</text>
</comment>
<organism evidence="9 10">
    <name type="scientific">Salinisphaera hydrothermalis (strain C41B8)</name>
    <dbReference type="NCBI Taxonomy" id="1304275"/>
    <lineage>
        <taxon>Bacteria</taxon>
        <taxon>Pseudomonadati</taxon>
        <taxon>Pseudomonadota</taxon>
        <taxon>Gammaproteobacteria</taxon>
        <taxon>Salinisphaerales</taxon>
        <taxon>Salinisphaeraceae</taxon>
        <taxon>Salinisphaera</taxon>
    </lineage>
</organism>
<evidence type="ECO:0000256" key="3">
    <source>
        <dbReference type="ARBA" id="ARBA00022833"/>
    </source>
</evidence>
<dbReference type="Proteomes" id="UP000028302">
    <property type="component" value="Unassembled WGS sequence"/>
</dbReference>
<keyword evidence="10" id="KW-1185">Reference proteome</keyword>
<dbReference type="Gene3D" id="3.90.180.10">
    <property type="entry name" value="Medium-chain alcohol dehydrogenases, catalytic domain"/>
    <property type="match status" value="1"/>
</dbReference>
<evidence type="ECO:0000256" key="6">
    <source>
        <dbReference type="RuleBase" id="RU361277"/>
    </source>
</evidence>
<dbReference type="GO" id="GO:0051903">
    <property type="term" value="F:S-(hydroxymethyl)glutathione dehydrogenase [NAD(P)+] activity"/>
    <property type="evidence" value="ECO:0007669"/>
    <property type="project" value="TreeGrafter"/>
</dbReference>
<evidence type="ECO:0000256" key="5">
    <source>
        <dbReference type="ARBA" id="ARBA00023027"/>
    </source>
</evidence>
<dbReference type="InterPro" id="IPR036291">
    <property type="entry name" value="NAD(P)-bd_dom_sf"/>
</dbReference>
<dbReference type="Pfam" id="PF08240">
    <property type="entry name" value="ADH_N"/>
    <property type="match status" value="1"/>
</dbReference>
<keyword evidence="2 6" id="KW-0479">Metal-binding</keyword>
<dbReference type="FunFam" id="3.40.50.720:FF:000003">
    <property type="entry name" value="S-(hydroxymethyl)glutathione dehydrogenase"/>
    <property type="match status" value="1"/>
</dbReference>
<dbReference type="GO" id="GO:0046294">
    <property type="term" value="P:formaldehyde catabolic process"/>
    <property type="evidence" value="ECO:0007669"/>
    <property type="project" value="TreeGrafter"/>
</dbReference>
<proteinExistence type="inferred from homology"/>
<dbReference type="SUPFAM" id="SSF50129">
    <property type="entry name" value="GroES-like"/>
    <property type="match status" value="2"/>
</dbReference>
<dbReference type="Pfam" id="PF00107">
    <property type="entry name" value="ADH_zinc_N"/>
    <property type="match status" value="1"/>
</dbReference>
<keyword evidence="7" id="KW-1133">Transmembrane helix</keyword>
<evidence type="ECO:0000256" key="7">
    <source>
        <dbReference type="SAM" id="Phobius"/>
    </source>
</evidence>
<dbReference type="InterPro" id="IPR013149">
    <property type="entry name" value="ADH-like_C"/>
</dbReference>
<dbReference type="InterPro" id="IPR013154">
    <property type="entry name" value="ADH-like_N"/>
</dbReference>
<accession>A0A084IRG9</accession>
<keyword evidence="5" id="KW-0520">NAD</keyword>
<feature type="transmembrane region" description="Helical" evidence="7">
    <location>
        <begin position="220"/>
        <end position="240"/>
    </location>
</feature>
<dbReference type="eggNOG" id="COG1062">
    <property type="taxonomic scope" value="Bacteria"/>
</dbReference>
<feature type="domain" description="Enoyl reductase (ER)" evidence="8">
    <location>
        <begin position="40"/>
        <end position="394"/>
    </location>
</feature>
<dbReference type="STRING" id="1304275.C41B8_01100"/>
<evidence type="ECO:0000256" key="4">
    <source>
        <dbReference type="ARBA" id="ARBA00023002"/>
    </source>
</evidence>
<gene>
    <name evidence="9" type="ORF">C41B8_01100</name>
</gene>
<evidence type="ECO:0000313" key="10">
    <source>
        <dbReference type="Proteomes" id="UP000028302"/>
    </source>
</evidence>
<evidence type="ECO:0000256" key="2">
    <source>
        <dbReference type="ARBA" id="ARBA00022723"/>
    </source>
</evidence>
<keyword evidence="7" id="KW-0812">Transmembrane</keyword>
<comment type="cofactor">
    <cofactor evidence="1 6">
        <name>Zn(2+)</name>
        <dbReference type="ChEBI" id="CHEBI:29105"/>
    </cofactor>
</comment>
<dbReference type="InterPro" id="IPR020843">
    <property type="entry name" value="ER"/>
</dbReference>